<dbReference type="CDD" id="cd15857">
    <property type="entry name" value="SNARE_SEC9C"/>
    <property type="match status" value="1"/>
</dbReference>
<dbReference type="GO" id="GO:0005484">
    <property type="term" value="F:SNAP receptor activity"/>
    <property type="evidence" value="ECO:0007669"/>
    <property type="project" value="TreeGrafter"/>
</dbReference>
<dbReference type="AlphaFoldDB" id="A0A8H3EY89"/>
<dbReference type="OrthoDB" id="18679at2759"/>
<reference evidence="5" key="1">
    <citation type="submission" date="2021-03" db="EMBL/GenBank/DDBJ databases">
        <authorList>
            <person name="Tagirdzhanova G."/>
        </authorList>
    </citation>
    <scope>NUCLEOTIDE SEQUENCE</scope>
</reference>
<dbReference type="GO" id="GO:0019905">
    <property type="term" value="F:syntaxin binding"/>
    <property type="evidence" value="ECO:0007669"/>
    <property type="project" value="TreeGrafter"/>
</dbReference>
<dbReference type="Proteomes" id="UP000664169">
    <property type="component" value="Unassembled WGS sequence"/>
</dbReference>
<feature type="domain" description="T-SNARE coiled-coil homology" evidence="4">
    <location>
        <begin position="403"/>
        <end position="465"/>
    </location>
</feature>
<proteinExistence type="inferred from homology"/>
<feature type="compositionally biased region" description="Basic and acidic residues" evidence="3">
    <location>
        <begin position="1"/>
        <end position="10"/>
    </location>
</feature>
<keyword evidence="6" id="KW-1185">Reference proteome</keyword>
<comment type="caution">
    <text evidence="5">The sequence shown here is derived from an EMBL/GenBank/DDBJ whole genome shotgun (WGS) entry which is preliminary data.</text>
</comment>
<dbReference type="PANTHER" id="PTHR19305">
    <property type="entry name" value="SYNAPTOSOMAL ASSOCIATED PROTEIN"/>
    <property type="match status" value="1"/>
</dbReference>
<keyword evidence="2" id="KW-0175">Coiled coil</keyword>
<feature type="compositionally biased region" description="Basic and acidic residues" evidence="3">
    <location>
        <begin position="102"/>
        <end position="118"/>
    </location>
</feature>
<dbReference type="Gene3D" id="1.20.5.110">
    <property type="match status" value="2"/>
</dbReference>
<dbReference type="CDD" id="cd15886">
    <property type="entry name" value="SNARE_SEC9N"/>
    <property type="match status" value="1"/>
</dbReference>
<feature type="coiled-coil region" evidence="2">
    <location>
        <begin position="288"/>
        <end position="315"/>
    </location>
</feature>
<evidence type="ECO:0000256" key="1">
    <source>
        <dbReference type="ARBA" id="ARBA00009480"/>
    </source>
</evidence>
<feature type="region of interest" description="Disordered" evidence="3">
    <location>
        <begin position="1"/>
        <end position="247"/>
    </location>
</feature>
<dbReference type="SUPFAM" id="SSF58038">
    <property type="entry name" value="SNARE fusion complex"/>
    <property type="match status" value="2"/>
</dbReference>
<dbReference type="PANTHER" id="PTHR19305:SF9">
    <property type="entry name" value="SYNAPTOSOMAL-ASSOCIATED PROTEIN 29"/>
    <property type="match status" value="1"/>
</dbReference>
<evidence type="ECO:0000256" key="2">
    <source>
        <dbReference type="SAM" id="Coils"/>
    </source>
</evidence>
<dbReference type="InterPro" id="IPR000727">
    <property type="entry name" value="T_SNARE_dom"/>
</dbReference>
<feature type="region of interest" description="Disordered" evidence="3">
    <location>
        <begin position="370"/>
        <end position="390"/>
    </location>
</feature>
<organism evidence="5 6">
    <name type="scientific">Gomphillus americanus</name>
    <dbReference type="NCBI Taxonomy" id="1940652"/>
    <lineage>
        <taxon>Eukaryota</taxon>
        <taxon>Fungi</taxon>
        <taxon>Dikarya</taxon>
        <taxon>Ascomycota</taxon>
        <taxon>Pezizomycotina</taxon>
        <taxon>Lecanoromycetes</taxon>
        <taxon>OSLEUM clade</taxon>
        <taxon>Ostropomycetidae</taxon>
        <taxon>Ostropales</taxon>
        <taxon>Graphidaceae</taxon>
        <taxon>Gomphilloideae</taxon>
        <taxon>Gomphillus</taxon>
    </lineage>
</organism>
<dbReference type="EMBL" id="CAJPDQ010000009">
    <property type="protein sequence ID" value="CAF9914727.1"/>
    <property type="molecule type" value="Genomic_DNA"/>
</dbReference>
<feature type="compositionally biased region" description="Basic and acidic residues" evidence="3">
    <location>
        <begin position="379"/>
        <end position="390"/>
    </location>
</feature>
<accession>A0A8H3EY89</accession>
<dbReference type="GO" id="GO:0006906">
    <property type="term" value="P:vesicle fusion"/>
    <property type="evidence" value="ECO:0007669"/>
    <property type="project" value="TreeGrafter"/>
</dbReference>
<evidence type="ECO:0000313" key="5">
    <source>
        <dbReference type="EMBL" id="CAF9914727.1"/>
    </source>
</evidence>
<feature type="compositionally biased region" description="Gly residues" evidence="3">
    <location>
        <begin position="208"/>
        <end position="217"/>
    </location>
</feature>
<comment type="similarity">
    <text evidence="1">Belongs to the SNAP-25 family.</text>
</comment>
<name>A0A8H3EY89_9LECA</name>
<protein>
    <recommendedName>
        <fullName evidence="4">t-SNARE coiled-coil homology domain-containing protein</fullName>
    </recommendedName>
</protein>
<feature type="compositionally biased region" description="Basic and acidic residues" evidence="3">
    <location>
        <begin position="161"/>
        <end position="173"/>
    </location>
</feature>
<feature type="compositionally biased region" description="Polar residues" evidence="3">
    <location>
        <begin position="28"/>
        <end position="74"/>
    </location>
</feature>
<dbReference type="SMART" id="SM00397">
    <property type="entry name" value="t_SNARE"/>
    <property type="match status" value="2"/>
</dbReference>
<evidence type="ECO:0000313" key="6">
    <source>
        <dbReference type="Proteomes" id="UP000664169"/>
    </source>
</evidence>
<sequence>MRLFKKKADDNGASTEDPNRAALFGNKSKGQSDNPYAQQPSGNPYAQAPQSGNPYAQGPQASNPYDSPQPTANPYDNARSGAYTQARQNAYGADQDSQGRPSGDHKKNPYSSEEKGDNKYSGYSSNRYGASGGYGNNRYGTEDNKSQTTSRYGAGGYGGFEGRDPYAKQDDPNRNALFSGAAERAAQNKLNEGAAPPPYDSGSAAGDYRGGSSGYGSSGNYNPGPKYDDRQLTAEEEEEESINATKQEIRAIKQKDVSATRNALRMGQQAEEVGRDTLARLGVQAEYIHNTERNLDLANNQNKMAEDKARELKTLNRSMFAVHVANPFTAKSRDASRDAAVRERHEDERAQREATRREQFLAHQRMEKNFNELSQGQQNKEEQRQKNLAERSKYQFEADSEDEEMENEIDSNLYALGGVVNNMRRIAIATGEEVDDQNRRLQSVHAKSDKVDVGIASNTAKLNRIH</sequence>
<dbReference type="GO" id="GO:0006887">
    <property type="term" value="P:exocytosis"/>
    <property type="evidence" value="ECO:0007669"/>
    <property type="project" value="TreeGrafter"/>
</dbReference>
<dbReference type="GO" id="GO:0005886">
    <property type="term" value="C:plasma membrane"/>
    <property type="evidence" value="ECO:0007669"/>
    <property type="project" value="TreeGrafter"/>
</dbReference>
<feature type="region of interest" description="Disordered" evidence="3">
    <location>
        <begin position="331"/>
        <end position="357"/>
    </location>
</feature>
<gene>
    <name evidence="5" type="ORF">GOMPHAMPRED_008240</name>
</gene>
<dbReference type="GO" id="GO:0031201">
    <property type="term" value="C:SNARE complex"/>
    <property type="evidence" value="ECO:0007669"/>
    <property type="project" value="TreeGrafter"/>
</dbReference>
<evidence type="ECO:0000256" key="3">
    <source>
        <dbReference type="SAM" id="MobiDB-lite"/>
    </source>
</evidence>
<evidence type="ECO:0000259" key="4">
    <source>
        <dbReference type="PROSITE" id="PS50192"/>
    </source>
</evidence>
<dbReference type="PROSITE" id="PS50192">
    <property type="entry name" value="T_SNARE"/>
    <property type="match status" value="1"/>
</dbReference>